<dbReference type="PRINTS" id="PR00372">
    <property type="entry name" value="FYWHYDRXLASE"/>
</dbReference>
<dbReference type="PANTHER" id="PTHR11473:SF16">
    <property type="entry name" value="TRYPTOPHAN 5-HYDROXYLASE 2"/>
    <property type="match status" value="1"/>
</dbReference>
<dbReference type="GO" id="GO:0043005">
    <property type="term" value="C:neuron projection"/>
    <property type="evidence" value="ECO:0007669"/>
    <property type="project" value="TreeGrafter"/>
</dbReference>
<dbReference type="GO" id="GO:0009072">
    <property type="term" value="P:aromatic amino acid metabolic process"/>
    <property type="evidence" value="ECO:0007669"/>
    <property type="project" value="InterPro"/>
</dbReference>
<dbReference type="InterPro" id="IPR001273">
    <property type="entry name" value="ArAA_hydroxylase"/>
</dbReference>
<dbReference type="PANTHER" id="PTHR11473">
    <property type="entry name" value="AROMATIC AMINO ACID HYDROXYLASE"/>
    <property type="match status" value="1"/>
</dbReference>
<evidence type="ECO:0000256" key="2">
    <source>
        <dbReference type="ARBA" id="ARBA00009712"/>
    </source>
</evidence>
<evidence type="ECO:0000256" key="1">
    <source>
        <dbReference type="ARBA" id="ARBA00001954"/>
    </source>
</evidence>
<evidence type="ECO:0000256" key="5">
    <source>
        <dbReference type="ARBA" id="ARBA00023004"/>
    </source>
</evidence>
<evidence type="ECO:0000259" key="9">
    <source>
        <dbReference type="PROSITE" id="PS51410"/>
    </source>
</evidence>
<feature type="binding site" evidence="7">
    <location>
        <position position="14"/>
    </location>
    <ligand>
        <name>Fe cation</name>
        <dbReference type="ChEBI" id="CHEBI:24875"/>
    </ligand>
</feature>
<dbReference type="GO" id="GO:0004510">
    <property type="term" value="F:tryptophan 5-monooxygenase activity"/>
    <property type="evidence" value="ECO:0007669"/>
    <property type="project" value="TreeGrafter"/>
</dbReference>
<name>A0A8S0Z2G2_ARCPL</name>
<dbReference type="GO" id="GO:0005506">
    <property type="term" value="F:iron ion binding"/>
    <property type="evidence" value="ECO:0007669"/>
    <property type="project" value="InterPro"/>
</dbReference>
<accession>A0A8S0Z2G2</accession>
<dbReference type="PROSITE" id="PS51410">
    <property type="entry name" value="BH4_AAA_HYDROXYL_2"/>
    <property type="match status" value="1"/>
</dbReference>
<protein>
    <recommendedName>
        <fullName evidence="9">Biopterin-dependent aromatic amino acid hydroxylase family profile domain-containing protein</fullName>
    </recommendedName>
</protein>
<keyword evidence="5 7" id="KW-0408">Iron</keyword>
<dbReference type="SUPFAM" id="SSF56534">
    <property type="entry name" value="Aromatic aminoacid monoxygenases, catalytic and oligomerization domains"/>
    <property type="match status" value="1"/>
</dbReference>
<keyword evidence="4" id="KW-0560">Oxidoreductase</keyword>
<feature type="region of interest" description="Disordered" evidence="8">
    <location>
        <begin position="155"/>
        <end position="186"/>
    </location>
</feature>
<evidence type="ECO:0000256" key="8">
    <source>
        <dbReference type="SAM" id="MobiDB-lite"/>
    </source>
</evidence>
<evidence type="ECO:0000313" key="10">
    <source>
        <dbReference type="EMBL" id="CAB3225998.1"/>
    </source>
</evidence>
<evidence type="ECO:0000256" key="3">
    <source>
        <dbReference type="ARBA" id="ARBA00022723"/>
    </source>
</evidence>
<dbReference type="Pfam" id="PF00351">
    <property type="entry name" value="Biopterin_H"/>
    <property type="match status" value="1"/>
</dbReference>
<comment type="similarity">
    <text evidence="2">Belongs to the biopterin-dependent aromatic amino acid hydroxylase family.</text>
</comment>
<evidence type="ECO:0000256" key="7">
    <source>
        <dbReference type="PIRSR" id="PIRSR601273-2"/>
    </source>
</evidence>
<dbReference type="Gene3D" id="1.10.800.10">
    <property type="entry name" value="Aromatic amino acid hydroxylase"/>
    <property type="match status" value="1"/>
</dbReference>
<gene>
    <name evidence="10" type="ORF">APLA_LOCUS2677</name>
</gene>
<dbReference type="InterPro" id="IPR019774">
    <property type="entry name" value="Aromatic-AA_hydroxylase_C"/>
</dbReference>
<evidence type="ECO:0000256" key="6">
    <source>
        <dbReference type="ARBA" id="ARBA00023033"/>
    </source>
</evidence>
<dbReference type="AlphaFoldDB" id="A0A8S0Z2G2"/>
<keyword evidence="3 7" id="KW-0479">Metal-binding</keyword>
<dbReference type="InterPro" id="IPR036951">
    <property type="entry name" value="ArAA_hydroxylase_sf"/>
</dbReference>
<comment type="cofactor">
    <cofactor evidence="1 7">
        <name>Fe(2+)</name>
        <dbReference type="ChEBI" id="CHEBI:29033"/>
    </cofactor>
</comment>
<dbReference type="OrthoDB" id="983542at2759"/>
<keyword evidence="6" id="KW-0503">Monooxygenase</keyword>
<feature type="domain" description="Biopterin-dependent aromatic amino acid hydroxylase family profile" evidence="9">
    <location>
        <begin position="1"/>
        <end position="137"/>
    </location>
</feature>
<proteinExistence type="inferred from homology"/>
<reference evidence="10 11" key="1">
    <citation type="submission" date="2020-04" db="EMBL/GenBank/DDBJ databases">
        <authorList>
            <person name="Wallbank WR R."/>
            <person name="Pardo Diaz C."/>
            <person name="Kozak K."/>
            <person name="Martin S."/>
            <person name="Jiggins C."/>
            <person name="Moest M."/>
            <person name="Warren A I."/>
            <person name="Byers J.R.P. K."/>
            <person name="Montejo-Kovacevich G."/>
            <person name="Yen C E."/>
        </authorList>
    </citation>
    <scope>NUCLEOTIDE SEQUENCE [LARGE SCALE GENOMIC DNA]</scope>
</reference>
<dbReference type="InterPro" id="IPR036329">
    <property type="entry name" value="Aro-AA_hydroxylase_C_sf"/>
</dbReference>
<dbReference type="EMBL" id="CADEBC010000208">
    <property type="protein sequence ID" value="CAB3225998.1"/>
    <property type="molecule type" value="Genomic_DNA"/>
</dbReference>
<keyword evidence="11" id="KW-1185">Reference proteome</keyword>
<sequence>MRTVIAQLYFFTVEFGLCRQADGSFRVYGAGLLSSVAELKHALTTPDKIKRFDPEVTVNEECIITSYQNAYYYTDSFEEAKEKMRSFADSIQRPFGVRYNPYTQSVDILSNAQKITALVRELRGDICIVSSAIKKISAKDSTLDVETIANMLHTGLQVQERSPQSTSGGSTPNSERGVSPRPDAPK</sequence>
<dbReference type="Proteomes" id="UP000494106">
    <property type="component" value="Unassembled WGS sequence"/>
</dbReference>
<evidence type="ECO:0000313" key="11">
    <source>
        <dbReference type="Proteomes" id="UP000494106"/>
    </source>
</evidence>
<comment type="caution">
    <text evidence="10">The sequence shown here is derived from an EMBL/GenBank/DDBJ whole genome shotgun (WGS) entry which is preliminary data.</text>
</comment>
<organism evidence="10 11">
    <name type="scientific">Arctia plantaginis</name>
    <name type="common">Wood tiger moth</name>
    <name type="synonym">Phalaena plantaginis</name>
    <dbReference type="NCBI Taxonomy" id="874455"/>
    <lineage>
        <taxon>Eukaryota</taxon>
        <taxon>Metazoa</taxon>
        <taxon>Ecdysozoa</taxon>
        <taxon>Arthropoda</taxon>
        <taxon>Hexapoda</taxon>
        <taxon>Insecta</taxon>
        <taxon>Pterygota</taxon>
        <taxon>Neoptera</taxon>
        <taxon>Endopterygota</taxon>
        <taxon>Lepidoptera</taxon>
        <taxon>Glossata</taxon>
        <taxon>Ditrysia</taxon>
        <taxon>Noctuoidea</taxon>
        <taxon>Erebidae</taxon>
        <taxon>Arctiinae</taxon>
        <taxon>Arctia</taxon>
    </lineage>
</organism>
<feature type="compositionally biased region" description="Polar residues" evidence="8">
    <location>
        <begin position="156"/>
        <end position="176"/>
    </location>
</feature>
<evidence type="ECO:0000256" key="4">
    <source>
        <dbReference type="ARBA" id="ARBA00023002"/>
    </source>
</evidence>